<name>A0A381V5Y0_9ZZZZ</name>
<reference evidence="1" key="1">
    <citation type="submission" date="2018-05" db="EMBL/GenBank/DDBJ databases">
        <authorList>
            <person name="Lanie J.A."/>
            <person name="Ng W.-L."/>
            <person name="Kazmierczak K.M."/>
            <person name="Andrzejewski T.M."/>
            <person name="Davidsen T.M."/>
            <person name="Wayne K.J."/>
            <person name="Tettelin H."/>
            <person name="Glass J.I."/>
            <person name="Rusch D."/>
            <person name="Podicherti R."/>
            <person name="Tsui H.-C.T."/>
            <person name="Winkler M.E."/>
        </authorList>
    </citation>
    <scope>NUCLEOTIDE SEQUENCE</scope>
</reference>
<dbReference type="SUPFAM" id="SSF53335">
    <property type="entry name" value="S-adenosyl-L-methionine-dependent methyltransferases"/>
    <property type="match status" value="1"/>
</dbReference>
<accession>A0A381V5Y0</accession>
<dbReference type="AlphaFoldDB" id="A0A381V5Y0"/>
<gene>
    <name evidence="1" type="ORF">METZ01_LOCUS88468</name>
</gene>
<evidence type="ECO:0008006" key="2">
    <source>
        <dbReference type="Google" id="ProtNLM"/>
    </source>
</evidence>
<dbReference type="Gene3D" id="3.40.50.150">
    <property type="entry name" value="Vaccinia Virus protein VP39"/>
    <property type="match status" value="1"/>
</dbReference>
<organism evidence="1">
    <name type="scientific">marine metagenome</name>
    <dbReference type="NCBI Taxonomy" id="408172"/>
    <lineage>
        <taxon>unclassified sequences</taxon>
        <taxon>metagenomes</taxon>
        <taxon>ecological metagenomes</taxon>
    </lineage>
</organism>
<sequence length="67" mass="7400">MTDTKPANADQREFWSDIKGQLWVELQPRIDPMLAPFGEKAIEALDLMPGERVIEIGCGNGTTTLAL</sequence>
<dbReference type="EMBL" id="UINC01007907">
    <property type="protein sequence ID" value="SVA35614.1"/>
    <property type="molecule type" value="Genomic_DNA"/>
</dbReference>
<evidence type="ECO:0000313" key="1">
    <source>
        <dbReference type="EMBL" id="SVA35614.1"/>
    </source>
</evidence>
<proteinExistence type="predicted"/>
<protein>
    <recommendedName>
        <fullName evidence="2">Methyltransferase domain-containing protein</fullName>
    </recommendedName>
</protein>
<dbReference type="InterPro" id="IPR029063">
    <property type="entry name" value="SAM-dependent_MTases_sf"/>
</dbReference>
<feature type="non-terminal residue" evidence="1">
    <location>
        <position position="67"/>
    </location>
</feature>